<feature type="compositionally biased region" description="Low complexity" evidence="1">
    <location>
        <begin position="1"/>
        <end position="13"/>
    </location>
</feature>
<dbReference type="Proteomes" id="UP000238164">
    <property type="component" value="Chromosome 1"/>
</dbReference>
<dbReference type="EMBL" id="LT985188">
    <property type="protein sequence ID" value="SPD88321.1"/>
    <property type="molecule type" value="Genomic_DNA"/>
</dbReference>
<reference evidence="2 3" key="1">
    <citation type="submission" date="2018-02" db="EMBL/GenBank/DDBJ databases">
        <authorList>
            <person name="Cohen D.B."/>
            <person name="Kent A.D."/>
        </authorList>
    </citation>
    <scope>NUCLEOTIDE SEQUENCE [LARGE SCALE GENOMIC DNA]</scope>
    <source>
        <strain evidence="2">1</strain>
    </source>
</reference>
<dbReference type="AlphaFoldDB" id="A0A2N9JL73"/>
<evidence type="ECO:0000313" key="3">
    <source>
        <dbReference type="Proteomes" id="UP000238164"/>
    </source>
</evidence>
<proteinExistence type="predicted"/>
<keyword evidence="3" id="KW-1185">Reference proteome</keyword>
<protein>
    <submittedName>
        <fullName evidence="2">Uncharacterized protein</fullName>
    </submittedName>
</protein>
<name>A0A2N9JL73_9ACTN</name>
<evidence type="ECO:0000256" key="1">
    <source>
        <dbReference type="SAM" id="MobiDB-lite"/>
    </source>
</evidence>
<gene>
    <name evidence="2" type="ORF">MPLG2_3291</name>
</gene>
<dbReference type="KEGG" id="mgg:MPLG2_3291"/>
<accession>A0A2N9JL73</accession>
<feature type="region of interest" description="Disordered" evidence="1">
    <location>
        <begin position="1"/>
        <end position="109"/>
    </location>
</feature>
<evidence type="ECO:0000313" key="2">
    <source>
        <dbReference type="EMBL" id="SPD88321.1"/>
    </source>
</evidence>
<sequence length="109" mass="11462">MRSTRPPTPTSARRSPHPDPPTPVGDIVRCGNHAAPHVSVGASPPCYRRAHEGTAGGNRVDADRARGLLGFTQQRAEHPGPPAERHRPRAAALGQGHGGHEQEDPVVAA</sequence>
<organism evidence="2 3">
    <name type="scientific">Micropruina glycogenica</name>
    <dbReference type="NCBI Taxonomy" id="75385"/>
    <lineage>
        <taxon>Bacteria</taxon>
        <taxon>Bacillati</taxon>
        <taxon>Actinomycetota</taxon>
        <taxon>Actinomycetes</taxon>
        <taxon>Propionibacteriales</taxon>
        <taxon>Nocardioidaceae</taxon>
        <taxon>Micropruina</taxon>
    </lineage>
</organism>